<accession>D4AIU5</accession>
<dbReference type="PANTHER" id="PTHR47562:SF2">
    <property type="entry name" value="CARBOXYMETHYLENEBUTENOLIDASE-RELATED"/>
    <property type="match status" value="1"/>
</dbReference>
<keyword evidence="3" id="KW-1185">Reference proteome</keyword>
<proteinExistence type="predicted"/>
<dbReference type="Gene3D" id="3.40.50.1820">
    <property type="entry name" value="alpha/beta hydrolase"/>
    <property type="match status" value="1"/>
</dbReference>
<dbReference type="PANTHER" id="PTHR47562">
    <property type="match status" value="1"/>
</dbReference>
<dbReference type="GO" id="GO:0016787">
    <property type="term" value="F:hydrolase activity"/>
    <property type="evidence" value="ECO:0007669"/>
    <property type="project" value="InterPro"/>
</dbReference>
<dbReference type="InterPro" id="IPR029058">
    <property type="entry name" value="AB_hydrolase_fold"/>
</dbReference>
<gene>
    <name evidence="2" type="ORF">ARB_04193</name>
</gene>
<dbReference type="STRING" id="663331.D4AIU5"/>
<reference evidence="3" key="1">
    <citation type="journal article" date="2011" name="Genome Biol.">
        <title>Comparative and functional genomics provide insights into the pathogenicity of dermatophytic fungi.</title>
        <authorList>
            <person name="Burmester A."/>
            <person name="Shelest E."/>
            <person name="Gloeckner G."/>
            <person name="Heddergott C."/>
            <person name="Schindler S."/>
            <person name="Staib P."/>
            <person name="Heidel A."/>
            <person name="Felder M."/>
            <person name="Petzold A."/>
            <person name="Szafranski K."/>
            <person name="Feuermann M."/>
            <person name="Pedruzzi I."/>
            <person name="Priebe S."/>
            <person name="Groth M."/>
            <person name="Winkler R."/>
            <person name="Li W."/>
            <person name="Kniemeyer O."/>
            <person name="Schroeckh V."/>
            <person name="Hertweck C."/>
            <person name="Hube B."/>
            <person name="White T.C."/>
            <person name="Platzer M."/>
            <person name="Guthke R."/>
            <person name="Heitman J."/>
            <person name="Woestemeyer J."/>
            <person name="Zipfel P.F."/>
            <person name="Monod M."/>
            <person name="Brakhage A.A."/>
        </authorList>
    </citation>
    <scope>NUCLEOTIDE SEQUENCE [LARGE SCALE GENOMIC DNA]</scope>
    <source>
        <strain evidence="3">ATCC MYA-4681 / CBS 112371</strain>
    </source>
</reference>
<dbReference type="Proteomes" id="UP000008866">
    <property type="component" value="Unassembled WGS sequence"/>
</dbReference>
<dbReference type="KEGG" id="abe:ARB_04193"/>
<dbReference type="OMA" id="CATCFFP"/>
<dbReference type="AlphaFoldDB" id="D4AIU5"/>
<evidence type="ECO:0000259" key="1">
    <source>
        <dbReference type="Pfam" id="PF01738"/>
    </source>
</evidence>
<dbReference type="Pfam" id="PF01738">
    <property type="entry name" value="DLH"/>
    <property type="match status" value="1"/>
</dbReference>
<dbReference type="InterPro" id="IPR002925">
    <property type="entry name" value="Dienelactn_hydro"/>
</dbReference>
<dbReference type="GeneID" id="9524422"/>
<dbReference type="HOGENOM" id="CLU_054590_1_0_1"/>
<organism evidence="2 3">
    <name type="scientific">Arthroderma benhamiae (strain ATCC MYA-4681 / CBS 112371)</name>
    <name type="common">Trichophyton mentagrophytes</name>
    <dbReference type="NCBI Taxonomy" id="663331"/>
    <lineage>
        <taxon>Eukaryota</taxon>
        <taxon>Fungi</taxon>
        <taxon>Dikarya</taxon>
        <taxon>Ascomycota</taxon>
        <taxon>Pezizomycotina</taxon>
        <taxon>Eurotiomycetes</taxon>
        <taxon>Eurotiomycetidae</taxon>
        <taxon>Onygenales</taxon>
        <taxon>Arthrodermataceae</taxon>
        <taxon>Trichophyton</taxon>
    </lineage>
</organism>
<comment type="caution">
    <text evidence="2">The sequence shown here is derived from an EMBL/GenBank/DDBJ whole genome shotgun (WGS) entry which is preliminary data.</text>
</comment>
<dbReference type="EMBL" id="ABSU01000001">
    <property type="protein sequence ID" value="EFE36668.1"/>
    <property type="molecule type" value="Genomic_DNA"/>
</dbReference>
<dbReference type="SUPFAM" id="SSF53474">
    <property type="entry name" value="alpha/beta-Hydrolases"/>
    <property type="match status" value="1"/>
</dbReference>
<sequence length="232" mass="25568">MIAGQGYICAAPSSYHEFTGPEPLQYNAEDTDNGNKWKITKKLAAYDEDARLCVDYLLSLPTCNGRVGATGMCLGGHLAYRCALDSRIQAAVCYFATDIHSHSLGEGKNDDSLQRAGDIKGELVMIFGKNDNHVPAPGRDLIRSTLHEKGVCFSFYEAAWAQPAIMYGYLYGELGWLTILKDAFIRDELSKGRYDPALTKVCAEMMFEVFGRTLKVELGEGDGKELVVENVC</sequence>
<feature type="domain" description="Dienelactone hydrolase" evidence="1">
    <location>
        <begin position="2"/>
        <end position="153"/>
    </location>
</feature>
<evidence type="ECO:0000313" key="2">
    <source>
        <dbReference type="EMBL" id="EFE36668.1"/>
    </source>
</evidence>
<evidence type="ECO:0000313" key="3">
    <source>
        <dbReference type="Proteomes" id="UP000008866"/>
    </source>
</evidence>
<protein>
    <recommendedName>
        <fullName evidence="1">Dienelactone hydrolase domain-containing protein</fullName>
    </recommendedName>
</protein>
<name>D4AIU5_ARTBC</name>
<dbReference type="RefSeq" id="XP_003017313.1">
    <property type="nucleotide sequence ID" value="XM_003017267.1"/>
</dbReference>
<dbReference type="eggNOG" id="ENOG502QQFN">
    <property type="taxonomic scope" value="Eukaryota"/>
</dbReference>